<dbReference type="Gene3D" id="3.40.50.620">
    <property type="entry name" value="HUPs"/>
    <property type="match status" value="1"/>
</dbReference>
<feature type="domain" description="UspA" evidence="1">
    <location>
        <begin position="1"/>
        <end position="54"/>
    </location>
</feature>
<proteinExistence type="predicted"/>
<dbReference type="AlphaFoldDB" id="A0A972SM05"/>
<dbReference type="SUPFAM" id="SSF52402">
    <property type="entry name" value="Adenine nucleotide alpha hydrolases-like"/>
    <property type="match status" value="1"/>
</dbReference>
<keyword evidence="3" id="KW-1185">Reference proteome</keyword>
<evidence type="ECO:0000259" key="1">
    <source>
        <dbReference type="Pfam" id="PF00582"/>
    </source>
</evidence>
<dbReference type="InterPro" id="IPR006016">
    <property type="entry name" value="UspA"/>
</dbReference>
<dbReference type="EMBL" id="WOEZ01000086">
    <property type="protein sequence ID" value="NPT56160.1"/>
    <property type="molecule type" value="Genomic_DNA"/>
</dbReference>
<organism evidence="2 3">
    <name type="scientific">Paraburkholderia elongata</name>
    <dbReference type="NCBI Taxonomy" id="2675747"/>
    <lineage>
        <taxon>Bacteria</taxon>
        <taxon>Pseudomonadati</taxon>
        <taxon>Pseudomonadota</taxon>
        <taxon>Betaproteobacteria</taxon>
        <taxon>Burkholderiales</taxon>
        <taxon>Burkholderiaceae</taxon>
        <taxon>Paraburkholderia</taxon>
    </lineage>
</organism>
<dbReference type="InterPro" id="IPR014729">
    <property type="entry name" value="Rossmann-like_a/b/a_fold"/>
</dbReference>
<evidence type="ECO:0000313" key="3">
    <source>
        <dbReference type="Proteomes" id="UP000655523"/>
    </source>
</evidence>
<accession>A0A972SM05</accession>
<comment type="caution">
    <text evidence="2">The sequence shown here is derived from an EMBL/GenBank/DDBJ whole genome shotgun (WGS) entry which is preliminary data.</text>
</comment>
<protein>
    <recommendedName>
        <fullName evidence="1">UspA domain-containing protein</fullName>
    </recommendedName>
</protein>
<evidence type="ECO:0000313" key="2">
    <source>
        <dbReference type="EMBL" id="NPT56160.1"/>
    </source>
</evidence>
<dbReference type="RefSeq" id="WP_172166273.1">
    <property type="nucleotide sequence ID" value="NZ_WOEZ01000086.1"/>
</dbReference>
<dbReference type="Proteomes" id="UP000655523">
    <property type="component" value="Unassembled WGS sequence"/>
</dbReference>
<sequence>MYRKIALAVDGSDASKRALGEALDIAALAQERLHAVYIDPWCVSPYGGYYDSDTLHKIVSPSDDGPADCAMRAPRWPWRNVSSAILQRAGHG</sequence>
<reference evidence="2 3" key="1">
    <citation type="submission" date="2019-11" db="EMBL/GenBank/DDBJ databases">
        <title>Metabolism of dissolved organic matter in forest soils.</title>
        <authorList>
            <person name="Cyle K.T."/>
            <person name="Wilhelm R.C."/>
            <person name="Martinez C.E."/>
        </authorList>
    </citation>
    <scope>NUCLEOTIDE SEQUENCE [LARGE SCALE GENOMIC DNA]</scope>
    <source>
        <strain evidence="2 3">5N</strain>
    </source>
</reference>
<gene>
    <name evidence="2" type="ORF">GNZ13_16610</name>
</gene>
<dbReference type="CDD" id="cd00293">
    <property type="entry name" value="USP-like"/>
    <property type="match status" value="1"/>
</dbReference>
<dbReference type="Pfam" id="PF00582">
    <property type="entry name" value="Usp"/>
    <property type="match status" value="1"/>
</dbReference>
<name>A0A972SM05_9BURK</name>